<name>A0A2X2RQY5_CAPOC</name>
<dbReference type="AlphaFoldDB" id="A0A2X2RQY5"/>
<proteinExistence type="predicted"/>
<reference evidence="1 2" key="1">
    <citation type="submission" date="2018-06" db="EMBL/GenBank/DDBJ databases">
        <authorList>
            <consortium name="Pathogen Informatics"/>
            <person name="Doyle S."/>
        </authorList>
    </citation>
    <scope>NUCLEOTIDE SEQUENCE [LARGE SCALE GENOMIC DNA]</scope>
    <source>
        <strain evidence="1 2">NCTC11546</strain>
    </source>
</reference>
<sequence>MGNLINATLSETDKESVKTKLSEVQQLLNFLIALPADQKRGGASMGQKSVEFVNLALRGANHFPQYLLQSFNKAEFENDVHLIDQLWDIRVLVASLLEKLDDTIYAASSDAMQTANEVYTYLKTSAKKDASVKALVDEMGKRYGKKKAKNGLTDK</sequence>
<evidence type="ECO:0000313" key="1">
    <source>
        <dbReference type="EMBL" id="SQA78951.1"/>
    </source>
</evidence>
<gene>
    <name evidence="1" type="ORF">NCTC11546_02202</name>
</gene>
<dbReference type="Proteomes" id="UP000249891">
    <property type="component" value="Unassembled WGS sequence"/>
</dbReference>
<dbReference type="EMBL" id="UARG01000017">
    <property type="protein sequence ID" value="SQA78951.1"/>
    <property type="molecule type" value="Genomic_DNA"/>
</dbReference>
<dbReference type="RefSeq" id="WP_002672685.1">
    <property type="nucleotide sequence ID" value="NZ_CP082870.1"/>
</dbReference>
<protein>
    <submittedName>
        <fullName evidence="1">Uncharacterized protein</fullName>
    </submittedName>
</protein>
<organism evidence="1 2">
    <name type="scientific">Capnocytophaga ochracea</name>
    <dbReference type="NCBI Taxonomy" id="1018"/>
    <lineage>
        <taxon>Bacteria</taxon>
        <taxon>Pseudomonadati</taxon>
        <taxon>Bacteroidota</taxon>
        <taxon>Flavobacteriia</taxon>
        <taxon>Flavobacteriales</taxon>
        <taxon>Flavobacteriaceae</taxon>
        <taxon>Capnocytophaga</taxon>
    </lineage>
</organism>
<dbReference type="GeneID" id="29676212"/>
<dbReference type="OMA" id="CMASGSE"/>
<evidence type="ECO:0000313" key="2">
    <source>
        <dbReference type="Proteomes" id="UP000249891"/>
    </source>
</evidence>
<accession>A0A2X2RQY5</accession>